<sequence length="610" mass="68826">MQKRIPGNGTKEKMEWTVQSKIDFENYKTFNFRRSPPPSTRACSLCSTFSIFSSREIPNGNVNENERKKWRKFGKRFAVSIVSQVKIALSTEEKNIDLRSQEHGRGAATTVKDWFSKAWSSVSKAAGKVWGGVKKGFSWVWTKVKDFWNWLSRKCGNAVPFFKTVLFTAIPEQELPPPAYPAGFRPVHFDSDERSMSEELSFKELPPVQQTNPRLPPIPPPRPITPSLKVTEAQDEEKEENEHESKKSLPSSPPPIPIETYNIENKTKTPAPNVPSKPPMHVEFHEETTKAYQGNDGAAARISYIQQPNIDLSQYTTRIGGIGPSRSEATNETTTNIRTTREGSIGPAIEGGFYSQRTYGDGKTPVAEERKSATSPVGGNVKGAVPMLPVSVLEQMAASVETFGERTERKSATVTERVREANSKTPVPFEGRKTPVSFERRVESQETKVKRESSMPPQVVSRIENSTNDEPQFIFRAKAPASFNQENNFDLNGYLMGHSVYRPIPEAERMRNTINRRDTFHLGGANVNSRIRGWPPPSNTTPMDISKDYWLNGDSTMSCYDRNGDLVTTKLKRISEKTTEDNWKWRDHNGRVVDEKSERSWQGDLDGDDQ</sequence>
<evidence type="ECO:0000256" key="1">
    <source>
        <dbReference type="SAM" id="MobiDB-lite"/>
    </source>
</evidence>
<protein>
    <submittedName>
        <fullName evidence="3">Uncharacterized protein</fullName>
    </submittedName>
</protein>
<evidence type="ECO:0000313" key="2">
    <source>
        <dbReference type="Proteomes" id="UP000887575"/>
    </source>
</evidence>
<feature type="compositionally biased region" description="Pro residues" evidence="1">
    <location>
        <begin position="214"/>
        <end position="224"/>
    </location>
</feature>
<name>A0AAF3FNI2_9BILA</name>
<organism evidence="2 3">
    <name type="scientific">Mesorhabditis belari</name>
    <dbReference type="NCBI Taxonomy" id="2138241"/>
    <lineage>
        <taxon>Eukaryota</taxon>
        <taxon>Metazoa</taxon>
        <taxon>Ecdysozoa</taxon>
        <taxon>Nematoda</taxon>
        <taxon>Chromadorea</taxon>
        <taxon>Rhabditida</taxon>
        <taxon>Rhabditina</taxon>
        <taxon>Rhabditomorpha</taxon>
        <taxon>Rhabditoidea</taxon>
        <taxon>Rhabditidae</taxon>
        <taxon>Mesorhabditinae</taxon>
        <taxon>Mesorhabditis</taxon>
    </lineage>
</organism>
<feature type="region of interest" description="Disordered" evidence="1">
    <location>
        <begin position="342"/>
        <end position="380"/>
    </location>
</feature>
<feature type="region of interest" description="Disordered" evidence="1">
    <location>
        <begin position="195"/>
        <end position="261"/>
    </location>
</feature>
<dbReference type="AlphaFoldDB" id="A0AAF3FNI2"/>
<proteinExistence type="predicted"/>
<keyword evidence="2" id="KW-1185">Reference proteome</keyword>
<accession>A0AAF3FNI2</accession>
<dbReference type="Proteomes" id="UP000887575">
    <property type="component" value="Unassembled WGS sequence"/>
</dbReference>
<dbReference type="WBParaSite" id="MBELARI_LOCUS8597">
    <property type="protein sequence ID" value="MBELARI_LOCUS8597"/>
    <property type="gene ID" value="MBELARI_LOCUS8597"/>
</dbReference>
<feature type="region of interest" description="Disordered" evidence="1">
    <location>
        <begin position="437"/>
        <end position="459"/>
    </location>
</feature>
<evidence type="ECO:0000313" key="3">
    <source>
        <dbReference type="WBParaSite" id="MBELARI_LOCUS8597"/>
    </source>
</evidence>
<feature type="compositionally biased region" description="Basic and acidic residues" evidence="1">
    <location>
        <begin position="437"/>
        <end position="453"/>
    </location>
</feature>
<reference evidence="3" key="1">
    <citation type="submission" date="2024-02" db="UniProtKB">
        <authorList>
            <consortium name="WormBaseParasite"/>
        </authorList>
    </citation>
    <scope>IDENTIFICATION</scope>
</reference>